<feature type="transmembrane region" description="Helical" evidence="1">
    <location>
        <begin position="51"/>
        <end position="76"/>
    </location>
</feature>
<reference evidence="3" key="1">
    <citation type="submission" date="2022-11" db="UniProtKB">
        <authorList>
            <consortium name="WormBaseParasite"/>
        </authorList>
    </citation>
    <scope>IDENTIFICATION</scope>
</reference>
<accession>A0A914WRQ6</accession>
<evidence type="ECO:0000313" key="3">
    <source>
        <dbReference type="WBParaSite" id="PSAMB.scaffold5025size12859.g25743.t1"/>
    </source>
</evidence>
<keyword evidence="2" id="KW-1185">Reference proteome</keyword>
<keyword evidence="1" id="KW-0472">Membrane</keyword>
<dbReference type="WBParaSite" id="PSAMB.scaffold5025size12859.g25743.t1">
    <property type="protein sequence ID" value="PSAMB.scaffold5025size12859.g25743.t1"/>
    <property type="gene ID" value="PSAMB.scaffold5025size12859.g25743"/>
</dbReference>
<proteinExistence type="predicted"/>
<keyword evidence="1" id="KW-0812">Transmembrane</keyword>
<dbReference type="Proteomes" id="UP000887566">
    <property type="component" value="Unplaced"/>
</dbReference>
<dbReference type="AlphaFoldDB" id="A0A914WRQ6"/>
<name>A0A914WRQ6_9BILA</name>
<sequence>MPISFLSNVFRNYAGCGTILIVAGLNLLVCIVPVTLLFYTKLPEEWKELLGFFVGVYMLTGGFFCCCYFCCCNFCLPARHACPRLFSSDDDDNADSDIQRNEHRQRAVFAINAEFSWPVNSSIINSRLAAGDNSSAMLDELPSYEEAIKLPKEPPLPKYAGPIIDSS</sequence>
<feature type="transmembrane region" description="Helical" evidence="1">
    <location>
        <begin position="12"/>
        <end position="39"/>
    </location>
</feature>
<organism evidence="2 3">
    <name type="scientific">Plectus sambesii</name>
    <dbReference type="NCBI Taxonomy" id="2011161"/>
    <lineage>
        <taxon>Eukaryota</taxon>
        <taxon>Metazoa</taxon>
        <taxon>Ecdysozoa</taxon>
        <taxon>Nematoda</taxon>
        <taxon>Chromadorea</taxon>
        <taxon>Plectida</taxon>
        <taxon>Plectina</taxon>
        <taxon>Plectoidea</taxon>
        <taxon>Plectidae</taxon>
        <taxon>Plectus</taxon>
    </lineage>
</organism>
<keyword evidence="1" id="KW-1133">Transmembrane helix</keyword>
<evidence type="ECO:0000313" key="2">
    <source>
        <dbReference type="Proteomes" id="UP000887566"/>
    </source>
</evidence>
<protein>
    <submittedName>
        <fullName evidence="3">Uncharacterized protein</fullName>
    </submittedName>
</protein>
<evidence type="ECO:0000256" key="1">
    <source>
        <dbReference type="SAM" id="Phobius"/>
    </source>
</evidence>